<evidence type="ECO:0008006" key="3">
    <source>
        <dbReference type="Google" id="ProtNLM"/>
    </source>
</evidence>
<dbReference type="OrthoDB" id="5391533at2759"/>
<name>A0A6G1KH71_9PLEO</name>
<dbReference type="AlphaFoldDB" id="A0A6G1KH71"/>
<dbReference type="Proteomes" id="UP000799428">
    <property type="component" value="Unassembled WGS sequence"/>
</dbReference>
<organism evidence="1 2">
    <name type="scientific">Pleomassaria siparia CBS 279.74</name>
    <dbReference type="NCBI Taxonomy" id="1314801"/>
    <lineage>
        <taxon>Eukaryota</taxon>
        <taxon>Fungi</taxon>
        <taxon>Dikarya</taxon>
        <taxon>Ascomycota</taxon>
        <taxon>Pezizomycotina</taxon>
        <taxon>Dothideomycetes</taxon>
        <taxon>Pleosporomycetidae</taxon>
        <taxon>Pleosporales</taxon>
        <taxon>Pleomassariaceae</taxon>
        <taxon>Pleomassaria</taxon>
    </lineage>
</organism>
<dbReference type="SUPFAM" id="SSF48403">
    <property type="entry name" value="Ankyrin repeat"/>
    <property type="match status" value="1"/>
</dbReference>
<dbReference type="InterPro" id="IPR036770">
    <property type="entry name" value="Ankyrin_rpt-contain_sf"/>
</dbReference>
<dbReference type="EMBL" id="MU005766">
    <property type="protein sequence ID" value="KAF2712174.1"/>
    <property type="molecule type" value="Genomic_DNA"/>
</dbReference>
<evidence type="ECO:0000313" key="2">
    <source>
        <dbReference type="Proteomes" id="UP000799428"/>
    </source>
</evidence>
<keyword evidence="2" id="KW-1185">Reference proteome</keyword>
<evidence type="ECO:0000313" key="1">
    <source>
        <dbReference type="EMBL" id="KAF2712174.1"/>
    </source>
</evidence>
<sequence length="258" mass="28311">MTSQSQEILDACTSGHVAALQRLFEANSIQGSKPVYISSADGPPPANSMLGAAIMNGHLDVVSLILRTYSETKVQFTGKTIEALVRHPNLDILQALYDYDRTVVSFEWDNHTDTFVTKACEQPPEKITSLLHFLIEHDADLEAGYFPRTLCNAILGGQTLGVIEAMVNKGATLSTQVMRQAVVCERVDVIKFFMDTGVKGDANDAAYLRSEAEETGNEDVVEIVQQWISDGGWVIDDGKLSGGPRVAQRLKRFFTGRD</sequence>
<reference evidence="1" key="1">
    <citation type="journal article" date="2020" name="Stud. Mycol.">
        <title>101 Dothideomycetes genomes: a test case for predicting lifestyles and emergence of pathogens.</title>
        <authorList>
            <person name="Haridas S."/>
            <person name="Albert R."/>
            <person name="Binder M."/>
            <person name="Bloem J."/>
            <person name="Labutti K."/>
            <person name="Salamov A."/>
            <person name="Andreopoulos B."/>
            <person name="Baker S."/>
            <person name="Barry K."/>
            <person name="Bills G."/>
            <person name="Bluhm B."/>
            <person name="Cannon C."/>
            <person name="Castanera R."/>
            <person name="Culley D."/>
            <person name="Daum C."/>
            <person name="Ezra D."/>
            <person name="Gonzalez J."/>
            <person name="Henrissat B."/>
            <person name="Kuo A."/>
            <person name="Liang C."/>
            <person name="Lipzen A."/>
            <person name="Lutzoni F."/>
            <person name="Magnuson J."/>
            <person name="Mondo S."/>
            <person name="Nolan M."/>
            <person name="Ohm R."/>
            <person name="Pangilinan J."/>
            <person name="Park H.-J."/>
            <person name="Ramirez L."/>
            <person name="Alfaro M."/>
            <person name="Sun H."/>
            <person name="Tritt A."/>
            <person name="Yoshinaga Y."/>
            <person name="Zwiers L.-H."/>
            <person name="Turgeon B."/>
            <person name="Goodwin S."/>
            <person name="Spatafora J."/>
            <person name="Crous P."/>
            <person name="Grigoriev I."/>
        </authorList>
    </citation>
    <scope>NUCLEOTIDE SEQUENCE</scope>
    <source>
        <strain evidence="1">CBS 279.74</strain>
    </source>
</reference>
<accession>A0A6G1KH71</accession>
<dbReference type="Gene3D" id="1.25.40.20">
    <property type="entry name" value="Ankyrin repeat-containing domain"/>
    <property type="match status" value="1"/>
</dbReference>
<protein>
    <recommendedName>
        <fullName evidence="3">Ankyrin</fullName>
    </recommendedName>
</protein>
<proteinExistence type="predicted"/>
<gene>
    <name evidence="1" type="ORF">K504DRAFT_464271</name>
</gene>